<dbReference type="STRING" id="81985.R0F0H9"/>
<dbReference type="InterPro" id="IPR008551">
    <property type="entry name" value="TANGO2"/>
</dbReference>
<proteinExistence type="predicted"/>
<name>R0F0H9_9BRAS</name>
<reference evidence="2" key="1">
    <citation type="journal article" date="2013" name="Nat. Genet.">
        <title>The Capsella rubella genome and the genomic consequences of rapid mating system evolution.</title>
        <authorList>
            <person name="Slotte T."/>
            <person name="Hazzouri K.M."/>
            <person name="Agren J.A."/>
            <person name="Koenig D."/>
            <person name="Maumus F."/>
            <person name="Guo Y.L."/>
            <person name="Steige K."/>
            <person name="Platts A.E."/>
            <person name="Escobar J.S."/>
            <person name="Newman L.K."/>
            <person name="Wang W."/>
            <person name="Mandakova T."/>
            <person name="Vello E."/>
            <person name="Smith L.M."/>
            <person name="Henz S.R."/>
            <person name="Steffen J."/>
            <person name="Takuno S."/>
            <person name="Brandvain Y."/>
            <person name="Coop G."/>
            <person name="Andolfatto P."/>
            <person name="Hu T.T."/>
            <person name="Blanchette M."/>
            <person name="Clark R.M."/>
            <person name="Quesneville H."/>
            <person name="Nordborg M."/>
            <person name="Gaut B.S."/>
            <person name="Lysak M.A."/>
            <person name="Jenkins J."/>
            <person name="Grimwood J."/>
            <person name="Chapman J."/>
            <person name="Prochnik S."/>
            <person name="Shu S."/>
            <person name="Rokhsar D."/>
            <person name="Schmutz J."/>
            <person name="Weigel D."/>
            <person name="Wright S.I."/>
        </authorList>
    </citation>
    <scope>NUCLEOTIDE SEQUENCE [LARGE SCALE GENOMIC DNA]</scope>
    <source>
        <strain evidence="2">cv. Monte Gargano</strain>
    </source>
</reference>
<dbReference type="PANTHER" id="PTHR17985:SF8">
    <property type="entry name" value="TRANSPORT AND GOLGI ORGANIZATION PROTEIN 2 HOMOLOG"/>
    <property type="match status" value="1"/>
</dbReference>
<dbReference type="eggNOG" id="KOG2342">
    <property type="taxonomic scope" value="Eukaryota"/>
</dbReference>
<protein>
    <submittedName>
        <fullName evidence="1">Uncharacterized protein</fullName>
    </submittedName>
</protein>
<organism evidence="1 2">
    <name type="scientific">Capsella rubella</name>
    <dbReference type="NCBI Taxonomy" id="81985"/>
    <lineage>
        <taxon>Eukaryota</taxon>
        <taxon>Viridiplantae</taxon>
        <taxon>Streptophyta</taxon>
        <taxon>Embryophyta</taxon>
        <taxon>Tracheophyta</taxon>
        <taxon>Spermatophyta</taxon>
        <taxon>Magnoliopsida</taxon>
        <taxon>eudicotyledons</taxon>
        <taxon>Gunneridae</taxon>
        <taxon>Pentapetalae</taxon>
        <taxon>rosids</taxon>
        <taxon>malvids</taxon>
        <taxon>Brassicales</taxon>
        <taxon>Brassicaceae</taxon>
        <taxon>Camelineae</taxon>
        <taxon>Capsella</taxon>
    </lineage>
</organism>
<accession>R0F0H9</accession>
<dbReference type="PANTHER" id="PTHR17985">
    <property type="entry name" value="SER/THR-RICH PROTEIN T10 IN DGCR REGION"/>
    <property type="match status" value="1"/>
</dbReference>
<evidence type="ECO:0000313" key="1">
    <source>
        <dbReference type="EMBL" id="EOA15067.1"/>
    </source>
</evidence>
<dbReference type="Pfam" id="PF05742">
    <property type="entry name" value="TANGO2"/>
    <property type="match status" value="1"/>
</dbReference>
<dbReference type="EMBL" id="KB870812">
    <property type="protein sequence ID" value="EOA15067.1"/>
    <property type="molecule type" value="Genomic_DNA"/>
</dbReference>
<sequence length="256" mass="29187">MGIVAFNWAKEGNNRLTLVMNRDNWANRQNLSGRSVDNNGTWFAISRQRGRVAFLMSSQLLGDAVDLNYSGGELYPILFLESDLSPLEFARNLAEREAAEHKERTYCLVVADMALNSMVCIRKRALNETDVNIRTVPFGVHTLSPYYGLDSHSTKDSLLENHFTQMIGALGNDQLPLLQEFAWNFMGSPGAEGRRTVFVEFSAFHHNKQVFEDRIRFGTTSTTALAVERTGGVTFFERYRDTNGEWKEHDFRFNIQ</sequence>
<gene>
    <name evidence="1" type="ORF">CARUB_v10028428mg</name>
</gene>
<keyword evidence="2" id="KW-1185">Reference proteome</keyword>
<dbReference type="AlphaFoldDB" id="R0F0H9"/>
<evidence type="ECO:0000313" key="2">
    <source>
        <dbReference type="Proteomes" id="UP000029121"/>
    </source>
</evidence>
<dbReference type="Proteomes" id="UP000029121">
    <property type="component" value="Unassembled WGS sequence"/>
</dbReference>